<protein>
    <submittedName>
        <fullName evidence="1">Uncharacterized protein</fullName>
    </submittedName>
</protein>
<name>A0A941EE95_9ACTN</name>
<evidence type="ECO:0000313" key="2">
    <source>
        <dbReference type="Proteomes" id="UP000676325"/>
    </source>
</evidence>
<dbReference type="AlphaFoldDB" id="A0A941EE95"/>
<sequence>MTTSALEHETPLLSILAVRDQLAPFSDLAPFEHDVEASIRRSARTGSLDDLAQTLRTWLGIALQAQWAAEGRLVRGSEREAAVDAWITAHPEYLHR</sequence>
<dbReference type="Proteomes" id="UP000676325">
    <property type="component" value="Unassembled WGS sequence"/>
</dbReference>
<proteinExistence type="predicted"/>
<comment type="caution">
    <text evidence="1">The sequence shown here is derived from an EMBL/GenBank/DDBJ whole genome shotgun (WGS) entry which is preliminary data.</text>
</comment>
<dbReference type="EMBL" id="JAGSOH010000068">
    <property type="protein sequence ID" value="MBR7828850.1"/>
    <property type="molecule type" value="Genomic_DNA"/>
</dbReference>
<organism evidence="1 2">
    <name type="scientific">Actinospica acidithermotolerans</name>
    <dbReference type="NCBI Taxonomy" id="2828514"/>
    <lineage>
        <taxon>Bacteria</taxon>
        <taxon>Bacillati</taxon>
        <taxon>Actinomycetota</taxon>
        <taxon>Actinomycetes</taxon>
        <taxon>Catenulisporales</taxon>
        <taxon>Actinospicaceae</taxon>
        <taxon>Actinospica</taxon>
    </lineage>
</organism>
<reference evidence="1" key="1">
    <citation type="submission" date="2021-04" db="EMBL/GenBank/DDBJ databases">
        <title>Genome based classification of Actinospica acidithermotolerans sp. nov., an actinobacterium isolated from an Indonesian hot spring.</title>
        <authorList>
            <person name="Kusuma A.B."/>
            <person name="Putra K.E."/>
            <person name="Nafisah S."/>
            <person name="Loh J."/>
            <person name="Nouioui I."/>
            <person name="Goodfellow M."/>
        </authorList>
    </citation>
    <scope>NUCLEOTIDE SEQUENCE</scope>
    <source>
        <strain evidence="1">MGRD01-02</strain>
    </source>
</reference>
<keyword evidence="2" id="KW-1185">Reference proteome</keyword>
<accession>A0A941EE95</accession>
<gene>
    <name evidence="1" type="ORF">KDK95_21250</name>
</gene>
<evidence type="ECO:0000313" key="1">
    <source>
        <dbReference type="EMBL" id="MBR7828850.1"/>
    </source>
</evidence>
<dbReference type="RefSeq" id="WP_212519986.1">
    <property type="nucleotide sequence ID" value="NZ_JAGSOH010000068.1"/>
</dbReference>